<dbReference type="GO" id="GO:0034475">
    <property type="term" value="P:U4 snRNA 3'-end processing"/>
    <property type="evidence" value="ECO:0007669"/>
    <property type="project" value="TreeGrafter"/>
</dbReference>
<dbReference type="GO" id="GO:0071051">
    <property type="term" value="P:poly(A)-dependent snoRNA 3'-end processing"/>
    <property type="evidence" value="ECO:0007669"/>
    <property type="project" value="TreeGrafter"/>
</dbReference>
<reference evidence="10 11" key="1">
    <citation type="journal article" date="2019" name="Gigascience">
        <title>Whole-genome sequence of the oriental lung fluke Paragonimus westermani.</title>
        <authorList>
            <person name="Oey H."/>
            <person name="Zakrzewski M."/>
            <person name="Narain K."/>
            <person name="Devi K.R."/>
            <person name="Agatsuma T."/>
            <person name="Nawaratna S."/>
            <person name="Gobert G.N."/>
            <person name="Jones M.K."/>
            <person name="Ragan M.A."/>
            <person name="McManus D.P."/>
            <person name="Krause L."/>
        </authorList>
    </citation>
    <scope>NUCLEOTIDE SEQUENCE [LARGE SCALE GENOMIC DNA]</scope>
    <source>
        <strain evidence="10 11">IND2009</strain>
    </source>
</reference>
<organism evidence="10 11">
    <name type="scientific">Paragonimus westermani</name>
    <dbReference type="NCBI Taxonomy" id="34504"/>
    <lineage>
        <taxon>Eukaryota</taxon>
        <taxon>Metazoa</taxon>
        <taxon>Spiralia</taxon>
        <taxon>Lophotrochozoa</taxon>
        <taxon>Platyhelminthes</taxon>
        <taxon>Trematoda</taxon>
        <taxon>Digenea</taxon>
        <taxon>Plagiorchiida</taxon>
        <taxon>Troglotremata</taxon>
        <taxon>Troglotrematidae</taxon>
        <taxon>Paragonimus</taxon>
    </lineage>
</organism>
<dbReference type="GO" id="GO:0003723">
    <property type="term" value="F:RNA binding"/>
    <property type="evidence" value="ECO:0007669"/>
    <property type="project" value="UniProtKB-KW"/>
</dbReference>
<keyword evidence="11" id="KW-1185">Reference proteome</keyword>
<dbReference type="GO" id="GO:0000177">
    <property type="term" value="C:cytoplasmic exosome (RNase complex)"/>
    <property type="evidence" value="ECO:0007669"/>
    <property type="project" value="TreeGrafter"/>
</dbReference>
<dbReference type="PANTHER" id="PTHR11953">
    <property type="entry name" value="EXOSOME COMPLEX COMPONENT"/>
    <property type="match status" value="1"/>
</dbReference>
<evidence type="ECO:0000313" key="10">
    <source>
        <dbReference type="EMBL" id="KAA3671725.1"/>
    </source>
</evidence>
<dbReference type="EMBL" id="QNGE01005919">
    <property type="protein sequence ID" value="KAA3671725.1"/>
    <property type="molecule type" value="Genomic_DNA"/>
</dbReference>
<sequence>MPVESFKIPNDAVDLDAFLGNKSIPTNEKCPPEIFFHLNMNPSADGSAYLEYGHIKVCCSVNGPLEMRQEGQLVPGVKFAPFVRWLQYDQKIDMEKRLSQLLLSAIESSIMLKLRCPFSSSFSLHSRIGLILRHLAARAVVPTGGGSLDSSNVGDCLAAAVTCAGLALLNAGVQMYDVPVGVNVDLSAVTATSQGRLCATVLPKLHQFPMLFSNDTRIRDIADLRKALDRAMDSGAKLANTIRQCLIGQVETNVG</sequence>
<evidence type="ECO:0000256" key="6">
    <source>
        <dbReference type="ARBA" id="ARBA00022835"/>
    </source>
</evidence>
<dbReference type="PANTHER" id="PTHR11953:SF2">
    <property type="entry name" value="EXOSOME COMPLEX COMPONENT MTR3"/>
    <property type="match status" value="1"/>
</dbReference>
<evidence type="ECO:0000256" key="5">
    <source>
        <dbReference type="ARBA" id="ARBA00022552"/>
    </source>
</evidence>
<comment type="subcellular location">
    <subcellularLocation>
        <location evidence="2">Cytoplasm</location>
    </subcellularLocation>
    <subcellularLocation>
        <location evidence="1">Nucleus</location>
    </subcellularLocation>
</comment>
<gene>
    <name evidence="10" type="ORF">DEA37_0002679</name>
</gene>
<evidence type="ECO:0000256" key="1">
    <source>
        <dbReference type="ARBA" id="ARBA00004123"/>
    </source>
</evidence>
<keyword evidence="4" id="KW-0963">Cytoplasm</keyword>
<evidence type="ECO:0000256" key="7">
    <source>
        <dbReference type="ARBA" id="ARBA00022884"/>
    </source>
</evidence>
<evidence type="ECO:0000256" key="8">
    <source>
        <dbReference type="ARBA" id="ARBA00023242"/>
    </source>
</evidence>
<proteinExistence type="inferred from homology"/>
<evidence type="ECO:0000259" key="9">
    <source>
        <dbReference type="Pfam" id="PF01138"/>
    </source>
</evidence>
<dbReference type="GO" id="GO:0000176">
    <property type="term" value="C:nuclear exosome (RNase complex)"/>
    <property type="evidence" value="ECO:0007669"/>
    <property type="project" value="TreeGrafter"/>
</dbReference>
<dbReference type="Gene3D" id="3.30.230.70">
    <property type="entry name" value="GHMP Kinase, N-terminal domain"/>
    <property type="match status" value="1"/>
</dbReference>
<evidence type="ECO:0000256" key="2">
    <source>
        <dbReference type="ARBA" id="ARBA00004496"/>
    </source>
</evidence>
<dbReference type="InterPro" id="IPR001247">
    <property type="entry name" value="ExoRNase_PH_dom1"/>
</dbReference>
<keyword evidence="6" id="KW-0271">Exosome</keyword>
<keyword evidence="5" id="KW-0698">rRNA processing</keyword>
<dbReference type="GO" id="GO:0071028">
    <property type="term" value="P:nuclear mRNA surveillance"/>
    <property type="evidence" value="ECO:0007669"/>
    <property type="project" value="TreeGrafter"/>
</dbReference>
<dbReference type="AlphaFoldDB" id="A0A5J4N875"/>
<keyword evidence="8" id="KW-0539">Nucleus</keyword>
<dbReference type="SUPFAM" id="SSF54211">
    <property type="entry name" value="Ribosomal protein S5 domain 2-like"/>
    <property type="match status" value="1"/>
</dbReference>
<dbReference type="InterPro" id="IPR027408">
    <property type="entry name" value="PNPase/RNase_PH_dom_sf"/>
</dbReference>
<dbReference type="Pfam" id="PF01138">
    <property type="entry name" value="RNase_PH"/>
    <property type="match status" value="1"/>
</dbReference>
<dbReference type="GO" id="GO:0006364">
    <property type="term" value="P:rRNA processing"/>
    <property type="evidence" value="ECO:0007669"/>
    <property type="project" value="UniProtKB-KW"/>
</dbReference>
<evidence type="ECO:0000313" key="11">
    <source>
        <dbReference type="Proteomes" id="UP000324629"/>
    </source>
</evidence>
<name>A0A5J4N875_9TREM</name>
<dbReference type="GO" id="GO:0016075">
    <property type="term" value="P:rRNA catabolic process"/>
    <property type="evidence" value="ECO:0007669"/>
    <property type="project" value="TreeGrafter"/>
</dbReference>
<feature type="domain" description="Exoribonuclease phosphorolytic" evidence="9">
    <location>
        <begin position="34"/>
        <end position="173"/>
    </location>
</feature>
<comment type="caution">
    <text evidence="10">The sequence shown here is derived from an EMBL/GenBank/DDBJ whole genome shotgun (WGS) entry which is preliminary data.</text>
</comment>
<dbReference type="InterPro" id="IPR050080">
    <property type="entry name" value="RNase_PH"/>
</dbReference>
<evidence type="ECO:0000256" key="4">
    <source>
        <dbReference type="ARBA" id="ARBA00022490"/>
    </source>
</evidence>
<keyword evidence="7" id="KW-0694">RNA-binding</keyword>
<dbReference type="Proteomes" id="UP000324629">
    <property type="component" value="Unassembled WGS sequence"/>
</dbReference>
<comment type="similarity">
    <text evidence="3">Belongs to the RNase PH family.</text>
</comment>
<protein>
    <submittedName>
        <fullName evidence="10">Exosome complex component MTR3</fullName>
    </submittedName>
</protein>
<accession>A0A5J4N875</accession>
<dbReference type="InterPro" id="IPR020568">
    <property type="entry name" value="Ribosomal_Su5_D2-typ_SF"/>
</dbReference>
<evidence type="ECO:0000256" key="3">
    <source>
        <dbReference type="ARBA" id="ARBA00006678"/>
    </source>
</evidence>
<dbReference type="GO" id="GO:0005730">
    <property type="term" value="C:nucleolus"/>
    <property type="evidence" value="ECO:0007669"/>
    <property type="project" value="TreeGrafter"/>
</dbReference>